<evidence type="ECO:0000313" key="3">
    <source>
        <dbReference type="Proteomes" id="UP001501175"/>
    </source>
</evidence>
<proteinExistence type="predicted"/>
<keyword evidence="1" id="KW-0472">Membrane</keyword>
<sequence length="54" mass="6288">MHDSTADLIPDQPPGPTRPTLLLVGMVLLFLLLAWGVWWYFEWKIETLNHQVMP</sequence>
<keyword evidence="1" id="KW-0812">Transmembrane</keyword>
<accession>A0ABP8MTF7</accession>
<organism evidence="2 3">
    <name type="scientific">Nibrella saemangeumensis</name>
    <dbReference type="NCBI Taxonomy" id="1084526"/>
    <lineage>
        <taxon>Bacteria</taxon>
        <taxon>Pseudomonadati</taxon>
        <taxon>Bacteroidota</taxon>
        <taxon>Cytophagia</taxon>
        <taxon>Cytophagales</taxon>
        <taxon>Spirosomataceae</taxon>
        <taxon>Nibrella</taxon>
    </lineage>
</organism>
<evidence type="ECO:0000313" key="2">
    <source>
        <dbReference type="EMBL" id="GAA4455134.1"/>
    </source>
</evidence>
<feature type="transmembrane region" description="Helical" evidence="1">
    <location>
        <begin position="20"/>
        <end position="41"/>
    </location>
</feature>
<comment type="caution">
    <text evidence="2">The sequence shown here is derived from an EMBL/GenBank/DDBJ whole genome shotgun (WGS) entry which is preliminary data.</text>
</comment>
<name>A0ABP8MTF7_9BACT</name>
<dbReference type="EMBL" id="BAABHD010000024">
    <property type="protein sequence ID" value="GAA4455134.1"/>
    <property type="molecule type" value="Genomic_DNA"/>
</dbReference>
<evidence type="ECO:0000256" key="1">
    <source>
        <dbReference type="SAM" id="Phobius"/>
    </source>
</evidence>
<gene>
    <name evidence="2" type="ORF">GCM10023189_22610</name>
</gene>
<dbReference type="RefSeq" id="WP_345243514.1">
    <property type="nucleotide sequence ID" value="NZ_BAABHD010000024.1"/>
</dbReference>
<reference evidence="3" key="1">
    <citation type="journal article" date="2019" name="Int. J. Syst. Evol. Microbiol.">
        <title>The Global Catalogue of Microorganisms (GCM) 10K type strain sequencing project: providing services to taxonomists for standard genome sequencing and annotation.</title>
        <authorList>
            <consortium name="The Broad Institute Genomics Platform"/>
            <consortium name="The Broad Institute Genome Sequencing Center for Infectious Disease"/>
            <person name="Wu L."/>
            <person name="Ma J."/>
        </authorList>
    </citation>
    <scope>NUCLEOTIDE SEQUENCE [LARGE SCALE GENOMIC DNA]</scope>
    <source>
        <strain evidence="3">JCM 17927</strain>
    </source>
</reference>
<protein>
    <submittedName>
        <fullName evidence="2">Uncharacterized protein</fullName>
    </submittedName>
</protein>
<keyword evidence="3" id="KW-1185">Reference proteome</keyword>
<dbReference type="Proteomes" id="UP001501175">
    <property type="component" value="Unassembled WGS sequence"/>
</dbReference>
<keyword evidence="1" id="KW-1133">Transmembrane helix</keyword>